<dbReference type="Pfam" id="PF00825">
    <property type="entry name" value="Ribonuclease_P"/>
    <property type="match status" value="1"/>
</dbReference>
<reference evidence="2 3" key="1">
    <citation type="submission" date="2023-04" db="EMBL/GenBank/DDBJ databases">
        <title>Spirochaete genome identified in red abalone sample constitutes a novel genus.</title>
        <authorList>
            <person name="Sharma S.P."/>
            <person name="Purcell C.M."/>
            <person name="Hyde J.R."/>
            <person name="Severin A.J."/>
        </authorList>
    </citation>
    <scope>NUCLEOTIDE SEQUENCE [LARGE SCALE GENOMIC DNA]</scope>
    <source>
        <strain evidence="2 3">SP-2023</strain>
    </source>
</reference>
<dbReference type="Gene3D" id="3.30.230.10">
    <property type="match status" value="1"/>
</dbReference>
<organism evidence="2 3">
    <name type="scientific">Candidatus Haliotispira prima</name>
    <dbReference type="NCBI Taxonomy" id="3034016"/>
    <lineage>
        <taxon>Bacteria</taxon>
        <taxon>Pseudomonadati</taxon>
        <taxon>Spirochaetota</taxon>
        <taxon>Spirochaetia</taxon>
        <taxon>Spirochaetales</taxon>
        <taxon>Spirochaetaceae</taxon>
        <taxon>Candidatus Haliotispira</taxon>
    </lineage>
</organism>
<proteinExistence type="predicted"/>
<dbReference type="EMBL" id="CP123443">
    <property type="protein sequence ID" value="WGK69197.1"/>
    <property type="molecule type" value="Genomic_DNA"/>
</dbReference>
<sequence length="212" mass="23907">MALSETIRSPAPGSKTLGLVGSMRESGLRLSFVARPQAVVRDKVFISPANRLGSAVQRNHAKRLQREFYRHSRDRLRELSRQAAEAACRKFVGDWEHSPGVSFGDTILGTTCLQTACLHFEQSLSYHWGLVVCREAAEAEYDERKEGQTLASDSLSAVFWPGARNPAFVVELQRYENLLESLRRPMSGQWLRLLQRAFCDEPPVTSLPGRYK</sequence>
<keyword evidence="1" id="KW-0694">RNA-binding</keyword>
<accession>A0ABY8MGR6</accession>
<evidence type="ECO:0000313" key="3">
    <source>
        <dbReference type="Proteomes" id="UP001228690"/>
    </source>
</evidence>
<evidence type="ECO:0000256" key="1">
    <source>
        <dbReference type="ARBA" id="ARBA00022884"/>
    </source>
</evidence>
<dbReference type="InterPro" id="IPR014721">
    <property type="entry name" value="Ribsml_uS5_D2-typ_fold_subgr"/>
</dbReference>
<protein>
    <submittedName>
        <fullName evidence="2">Uncharacterized protein</fullName>
    </submittedName>
</protein>
<evidence type="ECO:0000313" key="2">
    <source>
        <dbReference type="EMBL" id="WGK69197.1"/>
    </source>
</evidence>
<dbReference type="InterPro" id="IPR000100">
    <property type="entry name" value="RNase_P"/>
</dbReference>
<dbReference type="Proteomes" id="UP001228690">
    <property type="component" value="Chromosome"/>
</dbReference>
<gene>
    <name evidence="2" type="ORF">P0082_12080</name>
</gene>
<keyword evidence="3" id="KW-1185">Reference proteome</keyword>
<name>A0ABY8MGR6_9SPIO</name>
<dbReference type="RefSeq" id="WP_326927385.1">
    <property type="nucleotide sequence ID" value="NZ_CP123443.1"/>
</dbReference>